<evidence type="ECO:0000313" key="2">
    <source>
        <dbReference type="EMBL" id="NHM13376.1"/>
    </source>
</evidence>
<dbReference type="InterPro" id="IPR042070">
    <property type="entry name" value="PucR_C-HTH_sf"/>
</dbReference>
<dbReference type="Proteomes" id="UP000636394">
    <property type="component" value="Unassembled WGS sequence"/>
</dbReference>
<dbReference type="InterPro" id="IPR051448">
    <property type="entry name" value="CdaR-like_regulators"/>
</dbReference>
<organism evidence="2 3">
    <name type="scientific">Xiamenia xianingshaonis</name>
    <dbReference type="NCBI Taxonomy" id="2682776"/>
    <lineage>
        <taxon>Bacteria</taxon>
        <taxon>Bacillati</taxon>
        <taxon>Actinomycetota</taxon>
        <taxon>Coriobacteriia</taxon>
        <taxon>Eggerthellales</taxon>
        <taxon>Eggerthellaceae</taxon>
        <taxon>Xiamenia</taxon>
    </lineage>
</organism>
<protein>
    <recommendedName>
        <fullName evidence="1">PucR C-terminal helix-turn-helix domain-containing protein</fullName>
    </recommendedName>
</protein>
<keyword evidence="3" id="KW-1185">Reference proteome</keyword>
<comment type="caution">
    <text evidence="2">The sequence shown here is derived from an EMBL/GenBank/DDBJ whole genome shotgun (WGS) entry which is preliminary data.</text>
</comment>
<gene>
    <name evidence="2" type="ORF">GMI68_01080</name>
</gene>
<feature type="domain" description="PucR C-terminal helix-turn-helix" evidence="1">
    <location>
        <begin position="340"/>
        <end position="381"/>
    </location>
</feature>
<dbReference type="Pfam" id="PF13556">
    <property type="entry name" value="HTH_30"/>
    <property type="match status" value="1"/>
</dbReference>
<dbReference type="Gene3D" id="1.10.10.2840">
    <property type="entry name" value="PucR C-terminal helix-turn-helix domain"/>
    <property type="match status" value="1"/>
</dbReference>
<evidence type="ECO:0000313" key="3">
    <source>
        <dbReference type="Proteomes" id="UP000636394"/>
    </source>
</evidence>
<reference evidence="2 3" key="1">
    <citation type="submission" date="2019-11" db="EMBL/GenBank/DDBJ databases">
        <title>Eggerthellaceae novel genus isolated from the rectal contents of marmort.</title>
        <authorList>
            <person name="Zhang G."/>
        </authorList>
    </citation>
    <scope>NUCLEOTIDE SEQUENCE [LARGE SCALE GENOMIC DNA]</scope>
    <source>
        <strain evidence="3">zg-886</strain>
    </source>
</reference>
<sequence>MVNAELYGSLFAALSKRSAMEIAKVSQRFLKMPVVATDAAFVVIAKWPNEPLGDEQWDANRVNFQIEPRFLETFREDDHFARHVEAKAPILIDWGHYAGRPRLTALIRAKDSVAGFVSALTTGCEVEPWHYAAIEAIAEAYSFLAEMEVGARSKRLDFSTAFLYGMLGGTLCEGEERAIMRTQFTSQIPGPYLLISAKTRNPYEKALERYLGSELERYFGSVAQAVCDGTLYLLTGNVPADYRNSEVYHAATSAVKKFGAVCGLSRPFSCIDDLADHRWQADSALRIGEVLKPDKTVYHYDDFLLDIALDEVTRRIGLGLVEPTAVHALRREDAENGTEYLETLRHYILSGKNKKATAAALNIHRNTLLYRLEHIELVVGGDEAQEGLFLYFLLERHAKDVEAGKSARARVSWENDEGPGGRRV</sequence>
<dbReference type="PANTHER" id="PTHR33744">
    <property type="entry name" value="CARBOHYDRATE DIACID REGULATOR"/>
    <property type="match status" value="1"/>
</dbReference>
<name>A0ABX0IKJ4_9ACTN</name>
<proteinExistence type="predicted"/>
<dbReference type="EMBL" id="WPCR01000001">
    <property type="protein sequence ID" value="NHM13376.1"/>
    <property type="molecule type" value="Genomic_DNA"/>
</dbReference>
<accession>A0ABX0IKJ4</accession>
<dbReference type="PANTHER" id="PTHR33744:SF15">
    <property type="entry name" value="CARBOHYDRATE DIACID REGULATOR"/>
    <property type="match status" value="1"/>
</dbReference>
<dbReference type="InterPro" id="IPR025736">
    <property type="entry name" value="PucR_C-HTH_dom"/>
</dbReference>
<evidence type="ECO:0000259" key="1">
    <source>
        <dbReference type="Pfam" id="PF13556"/>
    </source>
</evidence>